<gene>
    <name evidence="6" type="ORF">C1H46_015736</name>
</gene>
<dbReference type="PANTHER" id="PTHR46481:SF10">
    <property type="entry name" value="ZINC FINGER BED DOMAIN-CONTAINING PROTEIN 39"/>
    <property type="match status" value="1"/>
</dbReference>
<comment type="subcellular location">
    <subcellularLocation>
        <location evidence="1">Nucleus</location>
    </subcellularLocation>
</comment>
<evidence type="ECO:0000313" key="6">
    <source>
        <dbReference type="EMBL" id="TQD98679.1"/>
    </source>
</evidence>
<evidence type="ECO:0000313" key="7">
    <source>
        <dbReference type="Proteomes" id="UP000315295"/>
    </source>
</evidence>
<proteinExistence type="predicted"/>
<evidence type="ECO:0000256" key="1">
    <source>
        <dbReference type="ARBA" id="ARBA00004123"/>
    </source>
</evidence>
<evidence type="ECO:0008006" key="8">
    <source>
        <dbReference type="Google" id="ProtNLM"/>
    </source>
</evidence>
<dbReference type="InterPro" id="IPR012337">
    <property type="entry name" value="RNaseH-like_sf"/>
</dbReference>
<protein>
    <recommendedName>
        <fullName evidence="8">hAT-like transposase RNase-H fold domain-containing protein</fullName>
    </recommendedName>
</protein>
<reference evidence="6 7" key="1">
    <citation type="journal article" date="2019" name="G3 (Bethesda)">
        <title>Sequencing of a Wild Apple (Malus baccata) Genome Unravels the Differences Between Cultivated and Wild Apple Species Regarding Disease Resistance and Cold Tolerance.</title>
        <authorList>
            <person name="Chen X."/>
        </authorList>
    </citation>
    <scope>NUCLEOTIDE SEQUENCE [LARGE SCALE GENOMIC DNA]</scope>
    <source>
        <strain evidence="7">cv. Shandingzi</strain>
        <tissue evidence="6">Leaves</tissue>
    </source>
</reference>
<keyword evidence="4" id="KW-0862">Zinc</keyword>
<dbReference type="InterPro" id="IPR052035">
    <property type="entry name" value="ZnF_BED_domain_contain"/>
</dbReference>
<evidence type="ECO:0000256" key="4">
    <source>
        <dbReference type="ARBA" id="ARBA00022833"/>
    </source>
</evidence>
<dbReference type="STRING" id="106549.A0A540MJQ6"/>
<keyword evidence="3" id="KW-0863">Zinc-finger</keyword>
<dbReference type="Proteomes" id="UP000315295">
    <property type="component" value="Unassembled WGS sequence"/>
</dbReference>
<sequence length="201" mass="23019">MSRGCLNDWGIDNVFSITVDNASANDTAIAYMKRRLKSNGTLLLDGAHLHMRCACHILNLIVKDGMTELSREIDAKRNCVKFIHSSPARLESFRESCVLLRFDRMSSIPFDVVTRWNATYQMLNSAFKFKEVFSKMAFECDSFIAYFKEEVSKEVDGVTRKAKRVGPPEVDDWESDRIFTTHVNAIKTSYFTCKNHKVIVV</sequence>
<dbReference type="GO" id="GO:0008270">
    <property type="term" value="F:zinc ion binding"/>
    <property type="evidence" value="ECO:0007669"/>
    <property type="project" value="UniProtKB-KW"/>
</dbReference>
<keyword evidence="7" id="KW-1185">Reference proteome</keyword>
<dbReference type="AlphaFoldDB" id="A0A540MJQ6"/>
<evidence type="ECO:0000256" key="5">
    <source>
        <dbReference type="ARBA" id="ARBA00023242"/>
    </source>
</evidence>
<dbReference type="GO" id="GO:0005634">
    <property type="term" value="C:nucleus"/>
    <property type="evidence" value="ECO:0007669"/>
    <property type="project" value="UniProtKB-SubCell"/>
</dbReference>
<keyword evidence="2" id="KW-0479">Metal-binding</keyword>
<keyword evidence="5" id="KW-0539">Nucleus</keyword>
<comment type="caution">
    <text evidence="6">The sequence shown here is derived from an EMBL/GenBank/DDBJ whole genome shotgun (WGS) entry which is preliminary data.</text>
</comment>
<evidence type="ECO:0000256" key="2">
    <source>
        <dbReference type="ARBA" id="ARBA00022723"/>
    </source>
</evidence>
<dbReference type="EMBL" id="VIEB01000250">
    <property type="protein sequence ID" value="TQD98679.1"/>
    <property type="molecule type" value="Genomic_DNA"/>
</dbReference>
<dbReference type="PANTHER" id="PTHR46481">
    <property type="entry name" value="ZINC FINGER BED DOMAIN-CONTAINING PROTEIN 4"/>
    <property type="match status" value="1"/>
</dbReference>
<organism evidence="6 7">
    <name type="scientific">Malus baccata</name>
    <name type="common">Siberian crab apple</name>
    <name type="synonym">Pyrus baccata</name>
    <dbReference type="NCBI Taxonomy" id="106549"/>
    <lineage>
        <taxon>Eukaryota</taxon>
        <taxon>Viridiplantae</taxon>
        <taxon>Streptophyta</taxon>
        <taxon>Embryophyta</taxon>
        <taxon>Tracheophyta</taxon>
        <taxon>Spermatophyta</taxon>
        <taxon>Magnoliopsida</taxon>
        <taxon>eudicotyledons</taxon>
        <taxon>Gunneridae</taxon>
        <taxon>Pentapetalae</taxon>
        <taxon>rosids</taxon>
        <taxon>fabids</taxon>
        <taxon>Rosales</taxon>
        <taxon>Rosaceae</taxon>
        <taxon>Amygdaloideae</taxon>
        <taxon>Maleae</taxon>
        <taxon>Malus</taxon>
    </lineage>
</organism>
<dbReference type="SUPFAM" id="SSF53098">
    <property type="entry name" value="Ribonuclease H-like"/>
    <property type="match status" value="1"/>
</dbReference>
<name>A0A540MJQ6_MALBA</name>
<evidence type="ECO:0000256" key="3">
    <source>
        <dbReference type="ARBA" id="ARBA00022771"/>
    </source>
</evidence>
<accession>A0A540MJQ6</accession>